<dbReference type="AlphaFoldDB" id="A0AAN0NFT2"/>
<evidence type="ECO:0000313" key="2">
    <source>
        <dbReference type="Proteomes" id="UP001451782"/>
    </source>
</evidence>
<dbReference type="EMBL" id="CP151762">
    <property type="protein sequence ID" value="WZU62445.1"/>
    <property type="molecule type" value="Genomic_DNA"/>
</dbReference>
<gene>
    <name evidence="1" type="ORF">AABB28_11115</name>
</gene>
<dbReference type="KEGG" id="yag:AABB28_11115"/>
<accession>A0AAN0NFT2</accession>
<reference evidence="1 2" key="1">
    <citation type="submission" date="2024-04" db="EMBL/GenBank/DDBJ databases">
        <title>Phylogenomic analyses of a clade within the roseobacter group suggest taxonomic reassignments of species of the genera Aestuariivita, Citreicella, Loktanella, Nautella, Pelagibaca, Ruegeria, Thalassobius, Thiobacimonas and Tropicibacter, and the proposal o.</title>
        <authorList>
            <person name="Jeon C.O."/>
        </authorList>
    </citation>
    <scope>NUCLEOTIDE SEQUENCE [LARGE SCALE GENOMIC DNA]</scope>
    <source>
        <strain evidence="1 2">G8-12</strain>
    </source>
</reference>
<dbReference type="InterPro" id="IPR029058">
    <property type="entry name" value="AB_hydrolase_fold"/>
</dbReference>
<sequence length="217" mass="24289">MTTYRLRDAATLAEACYKAERIIKPPVIKSLDHSDVQAHLLKGNILLLPGSNSVRDYVKFNLRPLRLGDQRLVLKTATTAEKGASGTKWHQGFLRYSIEIFEWLKREGVQPTYIIGHSLGAAAAQILSKTYNTPAIGFAAPRPKWSKHGVVQDGRCLLVNRSDDPVAKVPSAYHHMGRTKVFTSAKHRSLFAHSMRHYISIIEEDDKFAVLPETWGG</sequence>
<keyword evidence="2" id="KW-1185">Reference proteome</keyword>
<dbReference type="SUPFAM" id="SSF53474">
    <property type="entry name" value="alpha/beta-Hydrolases"/>
    <property type="match status" value="1"/>
</dbReference>
<organism evidence="1 2">
    <name type="scientific">Yoonia algicola</name>
    <dbReference type="NCBI Taxonomy" id="3137368"/>
    <lineage>
        <taxon>Bacteria</taxon>
        <taxon>Pseudomonadati</taxon>
        <taxon>Pseudomonadota</taxon>
        <taxon>Alphaproteobacteria</taxon>
        <taxon>Rhodobacterales</taxon>
        <taxon>Paracoccaceae</taxon>
        <taxon>Yoonia</taxon>
    </lineage>
</organism>
<dbReference type="RefSeq" id="WP_342068849.1">
    <property type="nucleotide sequence ID" value="NZ_CP151762.1"/>
</dbReference>
<name>A0AAN0NFT2_9RHOB</name>
<dbReference type="Gene3D" id="3.40.50.1820">
    <property type="entry name" value="alpha/beta hydrolase"/>
    <property type="match status" value="1"/>
</dbReference>
<evidence type="ECO:0000313" key="1">
    <source>
        <dbReference type="EMBL" id="WZU62445.1"/>
    </source>
</evidence>
<dbReference type="Proteomes" id="UP001451782">
    <property type="component" value="Chromosome"/>
</dbReference>
<proteinExistence type="predicted"/>
<protein>
    <submittedName>
        <fullName evidence="1">Uncharacterized protein</fullName>
    </submittedName>
</protein>